<dbReference type="RefSeq" id="WP_151679898.1">
    <property type="nucleotide sequence ID" value="NZ_BKZP01000009.1"/>
</dbReference>
<evidence type="ECO:0000256" key="1">
    <source>
        <dbReference type="SAM" id="Phobius"/>
    </source>
</evidence>
<name>A0A5J4J6V6_9BACI</name>
<sequence length="79" mass="9050">MFRLHRKDLIEVWEDIVSIKELVIALIVNSFTTMGGYFLAPNDPPKPLLFGLIGAMIGFSLCTILIRPKRIFEEEERGE</sequence>
<evidence type="ECO:0000313" key="2">
    <source>
        <dbReference type="EMBL" id="GER70652.1"/>
    </source>
</evidence>
<keyword evidence="3" id="KW-1185">Reference proteome</keyword>
<dbReference type="EMBL" id="BKZQ01000024">
    <property type="protein sequence ID" value="GER70652.1"/>
    <property type="molecule type" value="Genomic_DNA"/>
</dbReference>
<organism evidence="2 3">
    <name type="scientific">Weizmannia acidilactici</name>
    <dbReference type="NCBI Taxonomy" id="2607726"/>
    <lineage>
        <taxon>Bacteria</taxon>
        <taxon>Bacillati</taxon>
        <taxon>Bacillota</taxon>
        <taxon>Bacilli</taxon>
        <taxon>Bacillales</taxon>
        <taxon>Bacillaceae</taxon>
        <taxon>Heyndrickxia</taxon>
    </lineage>
</organism>
<keyword evidence="1" id="KW-0812">Transmembrane</keyword>
<dbReference type="AlphaFoldDB" id="A0A5J4J6V6"/>
<keyword evidence="1" id="KW-1133">Transmembrane helix</keyword>
<evidence type="ECO:0000313" key="3">
    <source>
        <dbReference type="Proteomes" id="UP000391919"/>
    </source>
</evidence>
<reference evidence="2 3" key="1">
    <citation type="submission" date="2019-09" db="EMBL/GenBank/DDBJ databases">
        <title>Draft genome sequence of Bacillus sp. JC-7.</title>
        <authorList>
            <person name="Tanaka N."/>
            <person name="Shiwa Y."/>
            <person name="Fujita N."/>
            <person name="Tanasupawat S."/>
        </authorList>
    </citation>
    <scope>NUCLEOTIDE SEQUENCE [LARGE SCALE GENOMIC DNA]</scope>
    <source>
        <strain evidence="2 3">JC-7</strain>
    </source>
</reference>
<accession>A0A5J4J6V6</accession>
<dbReference type="Proteomes" id="UP000391919">
    <property type="component" value="Unassembled WGS sequence"/>
</dbReference>
<gene>
    <name evidence="2" type="ORF">BpJC7_19550</name>
</gene>
<feature type="transmembrane region" description="Helical" evidence="1">
    <location>
        <begin position="21"/>
        <end position="40"/>
    </location>
</feature>
<protein>
    <submittedName>
        <fullName evidence="2">Uncharacterized protein</fullName>
    </submittedName>
</protein>
<feature type="transmembrane region" description="Helical" evidence="1">
    <location>
        <begin position="46"/>
        <end position="66"/>
    </location>
</feature>
<comment type="caution">
    <text evidence="2">The sequence shown here is derived from an EMBL/GenBank/DDBJ whole genome shotgun (WGS) entry which is preliminary data.</text>
</comment>
<keyword evidence="1" id="KW-0472">Membrane</keyword>
<proteinExistence type="predicted"/>